<proteinExistence type="predicted"/>
<evidence type="ECO:0000313" key="2">
    <source>
        <dbReference type="EMBL" id="JAP88821.1"/>
    </source>
</evidence>
<dbReference type="AlphaFoldDB" id="A0A146JZI9"/>
<feature type="coiled-coil region" evidence="1">
    <location>
        <begin position="269"/>
        <end position="303"/>
    </location>
</feature>
<feature type="non-terminal residue" evidence="2">
    <location>
        <position position="1"/>
    </location>
</feature>
<dbReference type="Gene3D" id="3.30.40.10">
    <property type="entry name" value="Zinc/RING finger domain, C3HC4 (zinc finger)"/>
    <property type="match status" value="1"/>
</dbReference>
<dbReference type="EMBL" id="GDID01007785">
    <property type="protein sequence ID" value="JAP88821.1"/>
    <property type="molecule type" value="Transcribed_RNA"/>
</dbReference>
<sequence>LKQQKIKLPNQSSCQAIIQAISKQELKQQQILNQIANSIFNKNFDEKYFTNPLFAFLLKKLQNEKFDFSLLKMISFTDQPILVQNKADSRQDIQKAKCKLCKQIMLIPSINECGCHLCQRCCWVTKCPVCKKQVQEQKVDEQLHKFIQNHQFKCGFAGCGFKADMGSVQQHMARCAYNHQEPEMMELRLYVLTLQSINFEFSNLIEKQLVMEQQNEPVQVKSVEAETQTISKNNCVYIHNDENDLIQTEIDLFLSQIEVTCSKNQNFDKVGLKELITQFQEDNEQLKHQIEQLHENIKIQAEDQAQKNFQHEQTSTVDSNKIQALQQ</sequence>
<reference evidence="2" key="1">
    <citation type="submission" date="2015-07" db="EMBL/GenBank/DDBJ databases">
        <title>Adaptation to a free-living lifestyle via gene acquisitions in the diplomonad Trepomonas sp. PC1.</title>
        <authorList>
            <person name="Xu F."/>
            <person name="Jerlstrom-Hultqvist J."/>
            <person name="Kolisko M."/>
            <person name="Simpson A.G.B."/>
            <person name="Roger A.J."/>
            <person name="Svard S.G."/>
            <person name="Andersson J.O."/>
        </authorList>
    </citation>
    <scope>NUCLEOTIDE SEQUENCE</scope>
    <source>
        <strain evidence="2">PC1</strain>
    </source>
</reference>
<organism evidence="2">
    <name type="scientific">Trepomonas sp. PC1</name>
    <dbReference type="NCBI Taxonomy" id="1076344"/>
    <lineage>
        <taxon>Eukaryota</taxon>
        <taxon>Metamonada</taxon>
        <taxon>Diplomonadida</taxon>
        <taxon>Hexamitidae</taxon>
        <taxon>Hexamitinae</taxon>
        <taxon>Trepomonas</taxon>
    </lineage>
</organism>
<name>A0A146JZI9_9EUKA</name>
<protein>
    <submittedName>
        <fullName evidence="2">Uncharacterized protein</fullName>
    </submittedName>
</protein>
<dbReference type="InterPro" id="IPR013083">
    <property type="entry name" value="Znf_RING/FYVE/PHD"/>
</dbReference>
<feature type="non-terminal residue" evidence="2">
    <location>
        <position position="327"/>
    </location>
</feature>
<evidence type="ECO:0000256" key="1">
    <source>
        <dbReference type="SAM" id="Coils"/>
    </source>
</evidence>
<keyword evidence="1" id="KW-0175">Coiled coil</keyword>
<accession>A0A146JZI9</accession>
<gene>
    <name evidence="2" type="ORF">TPC1_31684</name>
</gene>